<evidence type="ECO:0000313" key="2">
    <source>
        <dbReference type="Proteomes" id="UP000324222"/>
    </source>
</evidence>
<keyword evidence="2" id="KW-1185">Reference proteome</keyword>
<organism evidence="1 2">
    <name type="scientific">Portunus trituberculatus</name>
    <name type="common">Swimming crab</name>
    <name type="synonym">Neptunus trituberculatus</name>
    <dbReference type="NCBI Taxonomy" id="210409"/>
    <lineage>
        <taxon>Eukaryota</taxon>
        <taxon>Metazoa</taxon>
        <taxon>Ecdysozoa</taxon>
        <taxon>Arthropoda</taxon>
        <taxon>Crustacea</taxon>
        <taxon>Multicrustacea</taxon>
        <taxon>Malacostraca</taxon>
        <taxon>Eumalacostraca</taxon>
        <taxon>Eucarida</taxon>
        <taxon>Decapoda</taxon>
        <taxon>Pleocyemata</taxon>
        <taxon>Brachyura</taxon>
        <taxon>Eubrachyura</taxon>
        <taxon>Portunoidea</taxon>
        <taxon>Portunidae</taxon>
        <taxon>Portuninae</taxon>
        <taxon>Portunus</taxon>
    </lineage>
</organism>
<dbReference type="EMBL" id="VSRR010139570">
    <property type="protein sequence ID" value="MPD04138.1"/>
    <property type="molecule type" value="Genomic_DNA"/>
</dbReference>
<comment type="caution">
    <text evidence="1">The sequence shown here is derived from an EMBL/GenBank/DDBJ whole genome shotgun (WGS) entry which is preliminary data.</text>
</comment>
<protein>
    <submittedName>
        <fullName evidence="1">Uncharacterized protein</fullName>
    </submittedName>
</protein>
<sequence>MIPLYHGGPRGVYEYMRECNGE</sequence>
<reference evidence="1 2" key="1">
    <citation type="submission" date="2019-05" db="EMBL/GenBank/DDBJ databases">
        <title>Another draft genome of Portunus trituberculatus and its Hox gene families provides insights of decapod evolution.</title>
        <authorList>
            <person name="Jeong J.-H."/>
            <person name="Song I."/>
            <person name="Kim S."/>
            <person name="Choi T."/>
            <person name="Kim D."/>
            <person name="Ryu S."/>
            <person name="Kim W."/>
        </authorList>
    </citation>
    <scope>NUCLEOTIDE SEQUENCE [LARGE SCALE GENOMIC DNA]</scope>
    <source>
        <tissue evidence="1">Muscle</tissue>
    </source>
</reference>
<gene>
    <name evidence="1" type="ORF">E2C01_099811</name>
</gene>
<dbReference type="AlphaFoldDB" id="A0A5B7KFT6"/>
<accession>A0A5B7KFT6</accession>
<evidence type="ECO:0000313" key="1">
    <source>
        <dbReference type="EMBL" id="MPD04138.1"/>
    </source>
</evidence>
<dbReference type="Proteomes" id="UP000324222">
    <property type="component" value="Unassembled WGS sequence"/>
</dbReference>
<name>A0A5B7KFT6_PORTR</name>
<proteinExistence type="predicted"/>